<dbReference type="HOGENOM" id="CLU_048359_3_0_6"/>
<protein>
    <submittedName>
        <fullName evidence="2">Peptidase S16, lon domain protein</fullName>
    </submittedName>
</protein>
<dbReference type="EMBL" id="CP000544">
    <property type="protein sequence ID" value="ABM62773.1"/>
    <property type="molecule type" value="Genomic_DNA"/>
</dbReference>
<dbReference type="PANTHER" id="PTHR46732">
    <property type="entry name" value="ATP-DEPENDENT PROTEASE LA (LON) DOMAIN PROTEIN"/>
    <property type="match status" value="1"/>
</dbReference>
<dbReference type="InterPro" id="IPR003111">
    <property type="entry name" value="Lon_prtase_N"/>
</dbReference>
<dbReference type="PANTHER" id="PTHR46732:SF8">
    <property type="entry name" value="ATP-DEPENDENT PROTEASE LA (LON) DOMAIN PROTEIN"/>
    <property type="match status" value="1"/>
</dbReference>
<dbReference type="InterPro" id="IPR046336">
    <property type="entry name" value="Lon_prtase_N_sf"/>
</dbReference>
<proteinExistence type="predicted"/>
<dbReference type="STRING" id="349124.Hhal_2009"/>
<dbReference type="Gene3D" id="2.30.130.40">
    <property type="entry name" value="LON domain-like"/>
    <property type="match status" value="1"/>
</dbReference>
<name>A1WYL1_HALHL</name>
<organism evidence="2 3">
    <name type="scientific">Halorhodospira halophila (strain DSM 244 / SL1)</name>
    <name type="common">Ectothiorhodospira halophila (strain DSM 244 / SL1)</name>
    <dbReference type="NCBI Taxonomy" id="349124"/>
    <lineage>
        <taxon>Bacteria</taxon>
        <taxon>Pseudomonadati</taxon>
        <taxon>Pseudomonadota</taxon>
        <taxon>Gammaproteobacteria</taxon>
        <taxon>Chromatiales</taxon>
        <taxon>Ectothiorhodospiraceae</taxon>
        <taxon>Halorhodospira</taxon>
    </lineage>
</organism>
<dbReference type="InterPro" id="IPR015947">
    <property type="entry name" value="PUA-like_sf"/>
</dbReference>
<dbReference type="PROSITE" id="PS51787">
    <property type="entry name" value="LON_N"/>
    <property type="match status" value="1"/>
</dbReference>
<dbReference type="SUPFAM" id="SSF88697">
    <property type="entry name" value="PUA domain-like"/>
    <property type="match status" value="1"/>
</dbReference>
<gene>
    <name evidence="2" type="ordered locus">Hhal_2009</name>
</gene>
<dbReference type="SMART" id="SM00464">
    <property type="entry name" value="LON"/>
    <property type="match status" value="1"/>
</dbReference>
<evidence type="ECO:0000259" key="1">
    <source>
        <dbReference type="PROSITE" id="PS51787"/>
    </source>
</evidence>
<evidence type="ECO:0000313" key="2">
    <source>
        <dbReference type="EMBL" id="ABM62773.1"/>
    </source>
</evidence>
<evidence type="ECO:0000313" key="3">
    <source>
        <dbReference type="Proteomes" id="UP000000647"/>
    </source>
</evidence>
<dbReference type="RefSeq" id="WP_011814795.1">
    <property type="nucleotide sequence ID" value="NC_008789.1"/>
</dbReference>
<accession>A1WYL1</accession>
<keyword evidence="3" id="KW-1185">Reference proteome</keyword>
<sequence>MGDELPLFPLRTVLFPGGRLDLRIFERRYLDLVTHCVRNEAPFGICLIEEDSETGLPARPHAVGTAVRIIDWDQRSDGLLGITVEGQRRFEILERHAPAGTVQQARVRWLAEQPTPRLDAELQPLADLLERILDQIGGLYGAMPRQLDDAGWVSARLSELLPIPTEAKQQLLEIDAPEERLELLRQALEQE</sequence>
<reference evidence="3" key="1">
    <citation type="submission" date="2006-12" db="EMBL/GenBank/DDBJ databases">
        <title>Complete sequence of Halorhodospira halophila SL1.</title>
        <authorList>
            <consortium name="US DOE Joint Genome Institute"/>
            <person name="Copeland A."/>
            <person name="Lucas S."/>
            <person name="Lapidus A."/>
            <person name="Barry K."/>
            <person name="Detter J.C."/>
            <person name="Glavina del Rio T."/>
            <person name="Hammon N."/>
            <person name="Israni S."/>
            <person name="Dalin E."/>
            <person name="Tice H."/>
            <person name="Pitluck S."/>
            <person name="Saunders E."/>
            <person name="Brettin T."/>
            <person name="Bruce D."/>
            <person name="Han C."/>
            <person name="Tapia R."/>
            <person name="Schmutz J."/>
            <person name="Larimer F."/>
            <person name="Land M."/>
            <person name="Hauser L."/>
            <person name="Kyrpides N."/>
            <person name="Mikhailova N."/>
            <person name="Hoff W."/>
            <person name="Richardson P."/>
        </authorList>
    </citation>
    <scope>NUCLEOTIDE SEQUENCE [LARGE SCALE GENOMIC DNA]</scope>
    <source>
        <strain evidence="3">DSM 244 / SL1</strain>
    </source>
</reference>
<dbReference type="OrthoDB" id="8558970at2"/>
<dbReference type="AlphaFoldDB" id="A1WYL1"/>
<dbReference type="KEGG" id="hha:Hhal_2009"/>
<dbReference type="eggNOG" id="COG2802">
    <property type="taxonomic scope" value="Bacteria"/>
</dbReference>
<feature type="domain" description="Lon N-terminal" evidence="1">
    <location>
        <begin position="5"/>
        <end position="191"/>
    </location>
</feature>
<reference evidence="2 3" key="2">
    <citation type="journal article" date="2013" name="Stand. Genomic Sci.">
        <title>Complete genome sequence of Halorhodospira halophila SL1.</title>
        <authorList>
            <person name="Challacombe J.F."/>
            <person name="Majid S."/>
            <person name="Deole R."/>
            <person name="Brettin T.S."/>
            <person name="Bruce D."/>
            <person name="Delano S.F."/>
            <person name="Detter J.C."/>
            <person name="Gleasner C.D."/>
            <person name="Han C.S."/>
            <person name="Misra M."/>
            <person name="Reitenga K.G."/>
            <person name="Mikhailova N."/>
            <person name="Woyke T."/>
            <person name="Pitluck S."/>
            <person name="Nolan M."/>
            <person name="Land M.L."/>
            <person name="Saunders E."/>
            <person name="Tapia R."/>
            <person name="Lapidus A."/>
            <person name="Ivanova N."/>
            <person name="Hoff W.D."/>
        </authorList>
    </citation>
    <scope>NUCLEOTIDE SEQUENCE [LARGE SCALE GENOMIC DNA]</scope>
    <source>
        <strain evidence="3">DSM 244 / SL1</strain>
    </source>
</reference>
<dbReference type="Proteomes" id="UP000000647">
    <property type="component" value="Chromosome"/>
</dbReference>
<dbReference type="Gene3D" id="1.10.4060.10">
    <property type="entry name" value="BPP1347 like domain"/>
    <property type="match status" value="1"/>
</dbReference>
<dbReference type="Pfam" id="PF02190">
    <property type="entry name" value="LON_substr_bdg"/>
    <property type="match status" value="1"/>
</dbReference>